<feature type="domain" description="CAAX prenyl protease 2/Lysostaphin resistance protein A-like" evidence="2">
    <location>
        <begin position="159"/>
        <end position="270"/>
    </location>
</feature>
<sequence length="281" mass="29832">MSPLLGEFQRSKPAANVGVMPKDALMTTVEPIKHQRLRLGLCMWVAGMLGVVALTVTVLPQLVADVTPAAPLWLVLLASTAQSALLVAVAVWLGVVLAPKVGFRAAAFEAAVAAGSIRSALRPQLRPSLVAGVVGGVGLFAIGGFGFPAALAEVEQQFSVPIIARVLYGGVTEELLLRWGLMTVLVWLAWRFLQYRRGTPRPLYVWLAIVVSALLFGAGHLPAAAMQAGELTGYVVLFIVGTNTTFGVLFGYLYWRYGLEAAIIAHAFAHVVSYVLSLGVA</sequence>
<feature type="transmembrane region" description="Helical" evidence="1">
    <location>
        <begin position="261"/>
        <end position="280"/>
    </location>
</feature>
<keyword evidence="4" id="KW-1185">Reference proteome</keyword>
<gene>
    <name evidence="3" type="ordered locus">Csal_2373</name>
</gene>
<dbReference type="Proteomes" id="UP000000239">
    <property type="component" value="Chromosome"/>
</dbReference>
<feature type="transmembrane region" description="Helical" evidence="1">
    <location>
        <begin position="175"/>
        <end position="193"/>
    </location>
</feature>
<feature type="transmembrane region" description="Helical" evidence="1">
    <location>
        <begin position="128"/>
        <end position="151"/>
    </location>
</feature>
<evidence type="ECO:0000313" key="3">
    <source>
        <dbReference type="EMBL" id="ABE59722.1"/>
    </source>
</evidence>
<dbReference type="GO" id="GO:0080120">
    <property type="term" value="P:CAAX-box protein maturation"/>
    <property type="evidence" value="ECO:0007669"/>
    <property type="project" value="UniProtKB-ARBA"/>
</dbReference>
<keyword evidence="1" id="KW-0472">Membrane</keyword>
<feature type="transmembrane region" description="Helical" evidence="1">
    <location>
        <begin position="205"/>
        <end position="225"/>
    </location>
</feature>
<dbReference type="eggNOG" id="ENOG502ZAAA">
    <property type="taxonomic scope" value="Bacteria"/>
</dbReference>
<dbReference type="InterPro" id="IPR003675">
    <property type="entry name" value="Rce1/LyrA-like_dom"/>
</dbReference>
<keyword evidence="1" id="KW-0812">Transmembrane</keyword>
<feature type="transmembrane region" description="Helical" evidence="1">
    <location>
        <begin position="231"/>
        <end position="254"/>
    </location>
</feature>
<reference evidence="3 4" key="1">
    <citation type="journal article" date="2011" name="Stand. Genomic Sci.">
        <title>Complete genome sequence of the halophilic and highly halotolerant Chromohalobacter salexigens type strain (1H11(T)).</title>
        <authorList>
            <person name="Copeland A."/>
            <person name="O'Connor K."/>
            <person name="Lucas S."/>
            <person name="Lapidus A."/>
            <person name="Berry K.W."/>
            <person name="Detter J.C."/>
            <person name="Del Rio T.G."/>
            <person name="Hammon N."/>
            <person name="Dalin E."/>
            <person name="Tice H."/>
            <person name="Pitluck S."/>
            <person name="Bruce D."/>
            <person name="Goodwin L."/>
            <person name="Han C."/>
            <person name="Tapia R."/>
            <person name="Saunders E."/>
            <person name="Schmutz J."/>
            <person name="Brettin T."/>
            <person name="Larimer F."/>
            <person name="Land M."/>
            <person name="Hauser L."/>
            <person name="Vargas C."/>
            <person name="Nieto J.J."/>
            <person name="Kyrpides N.C."/>
            <person name="Ivanova N."/>
            <person name="Goker M."/>
            <person name="Klenk H.P."/>
            <person name="Csonka L.N."/>
            <person name="Woyke T."/>
        </authorList>
    </citation>
    <scope>NUCLEOTIDE SEQUENCE [LARGE SCALE GENOMIC DNA]</scope>
    <source>
        <strain evidence="4">ATCC BAA-138 / DSM 3043 / CIP 106854 / NCIMB 13768 / 1H11</strain>
    </source>
</reference>
<evidence type="ECO:0000256" key="1">
    <source>
        <dbReference type="SAM" id="Phobius"/>
    </source>
</evidence>
<protein>
    <submittedName>
        <fullName evidence="3">Abortive infection protein</fullName>
    </submittedName>
</protein>
<dbReference type="KEGG" id="csa:Csal_2373"/>
<dbReference type="HOGENOM" id="CLU_082370_0_0_6"/>
<dbReference type="EMBL" id="CP000285">
    <property type="protein sequence ID" value="ABE59722.1"/>
    <property type="molecule type" value="Genomic_DNA"/>
</dbReference>
<dbReference type="AlphaFoldDB" id="Q1QUY6"/>
<evidence type="ECO:0000259" key="2">
    <source>
        <dbReference type="Pfam" id="PF02517"/>
    </source>
</evidence>
<dbReference type="STRING" id="290398.Csal_2373"/>
<name>Q1QUY6_CHRI1</name>
<proteinExistence type="predicted"/>
<feature type="transmembrane region" description="Helical" evidence="1">
    <location>
        <begin position="72"/>
        <end position="98"/>
    </location>
</feature>
<accession>Q1QUY6</accession>
<organism evidence="3 4">
    <name type="scientific">Chromohalobacter israelensis (strain ATCC BAA-138 / DSM 3043 / CIP 106854 / NCIMB 13768 / 1H11)</name>
    <name type="common">Chromohalobacter salexigens</name>
    <dbReference type="NCBI Taxonomy" id="290398"/>
    <lineage>
        <taxon>Bacteria</taxon>
        <taxon>Pseudomonadati</taxon>
        <taxon>Pseudomonadota</taxon>
        <taxon>Gammaproteobacteria</taxon>
        <taxon>Oceanospirillales</taxon>
        <taxon>Halomonadaceae</taxon>
        <taxon>Chromohalobacter</taxon>
    </lineage>
</organism>
<dbReference type="Pfam" id="PF02517">
    <property type="entry name" value="Rce1-like"/>
    <property type="match status" value="1"/>
</dbReference>
<keyword evidence="1" id="KW-1133">Transmembrane helix</keyword>
<feature type="transmembrane region" description="Helical" evidence="1">
    <location>
        <begin position="41"/>
        <end position="60"/>
    </location>
</feature>
<dbReference type="GO" id="GO:0004175">
    <property type="term" value="F:endopeptidase activity"/>
    <property type="evidence" value="ECO:0007669"/>
    <property type="project" value="UniProtKB-ARBA"/>
</dbReference>
<evidence type="ECO:0000313" key="4">
    <source>
        <dbReference type="Proteomes" id="UP000000239"/>
    </source>
</evidence>